<proteinExistence type="predicted"/>
<dbReference type="Proteomes" id="UP000035740">
    <property type="component" value="Unassembled WGS sequence"/>
</dbReference>
<accession>A0A0J8BHJ2</accession>
<organism evidence="1 2">
    <name type="scientific">Beta vulgaris subsp. vulgaris</name>
    <name type="common">Beet</name>
    <dbReference type="NCBI Taxonomy" id="3555"/>
    <lineage>
        <taxon>Eukaryota</taxon>
        <taxon>Viridiplantae</taxon>
        <taxon>Streptophyta</taxon>
        <taxon>Embryophyta</taxon>
        <taxon>Tracheophyta</taxon>
        <taxon>Spermatophyta</taxon>
        <taxon>Magnoliopsida</taxon>
        <taxon>eudicotyledons</taxon>
        <taxon>Gunneridae</taxon>
        <taxon>Pentapetalae</taxon>
        <taxon>Caryophyllales</taxon>
        <taxon>Chenopodiaceae</taxon>
        <taxon>Betoideae</taxon>
        <taxon>Beta</taxon>
    </lineage>
</organism>
<reference evidence="1 2" key="1">
    <citation type="journal article" date="2014" name="Nature">
        <title>The genome of the recently domesticated crop plant sugar beet (Beta vulgaris).</title>
        <authorList>
            <person name="Dohm J.C."/>
            <person name="Minoche A.E."/>
            <person name="Holtgrawe D."/>
            <person name="Capella-Gutierrez S."/>
            <person name="Zakrzewski F."/>
            <person name="Tafer H."/>
            <person name="Rupp O."/>
            <person name="Sorensen T.R."/>
            <person name="Stracke R."/>
            <person name="Reinhardt R."/>
            <person name="Goesmann A."/>
            <person name="Kraft T."/>
            <person name="Schulz B."/>
            <person name="Stadler P.F."/>
            <person name="Schmidt T."/>
            <person name="Gabaldon T."/>
            <person name="Lehrach H."/>
            <person name="Weisshaar B."/>
            <person name="Himmelbauer H."/>
        </authorList>
    </citation>
    <scope>NUCLEOTIDE SEQUENCE [LARGE SCALE GENOMIC DNA]</scope>
    <source>
        <tissue evidence="1">Taproot</tissue>
    </source>
</reference>
<sequence>MEARITQRQLGRTVKQRSIQACIEVSLSQAAILAIHFAKDMEAGQGMRLDHHGEADGAFQLLIESLDSSIKAMVLHNDVYGNVVIQ</sequence>
<dbReference type="EMBL" id="KQ113138">
    <property type="protein sequence ID" value="KMS65190.1"/>
    <property type="molecule type" value="Genomic_DNA"/>
</dbReference>
<name>A0A0J8BHJ2_BETVV</name>
<evidence type="ECO:0000313" key="2">
    <source>
        <dbReference type="Proteomes" id="UP000035740"/>
    </source>
</evidence>
<evidence type="ECO:0000313" key="1">
    <source>
        <dbReference type="EMBL" id="KMS65190.1"/>
    </source>
</evidence>
<dbReference type="AlphaFoldDB" id="A0A0J8BHJ2"/>
<protein>
    <submittedName>
        <fullName evidence="1">Uncharacterized protein</fullName>
    </submittedName>
</protein>
<gene>
    <name evidence="1" type="ORF">BVRB_038500</name>
</gene>
<dbReference type="Gramene" id="KMS65190">
    <property type="protein sequence ID" value="KMS65190"/>
    <property type="gene ID" value="BVRB_038500"/>
</dbReference>
<keyword evidence="2" id="KW-1185">Reference proteome</keyword>